<gene>
    <name evidence="1" type="ORF">PAXRUDRAFT_38133</name>
</gene>
<sequence length="81" mass="9130">LQDIIKLVSCLSIIASKKLSVPQRDLGDWTASLIFVSWLDAMQSNSIDCGLWILTKIVAVIQGYDLTSLQEKDMTVFQHYL</sequence>
<dbReference type="HOGENOM" id="CLU_192616_0_0_1"/>
<organism evidence="1 2">
    <name type="scientific">Paxillus rubicundulus Ve08.2h10</name>
    <dbReference type="NCBI Taxonomy" id="930991"/>
    <lineage>
        <taxon>Eukaryota</taxon>
        <taxon>Fungi</taxon>
        <taxon>Dikarya</taxon>
        <taxon>Basidiomycota</taxon>
        <taxon>Agaricomycotina</taxon>
        <taxon>Agaricomycetes</taxon>
        <taxon>Agaricomycetidae</taxon>
        <taxon>Boletales</taxon>
        <taxon>Paxilineae</taxon>
        <taxon>Paxillaceae</taxon>
        <taxon>Paxillus</taxon>
    </lineage>
</organism>
<dbReference type="EMBL" id="KN826999">
    <property type="protein sequence ID" value="KIK77410.1"/>
    <property type="molecule type" value="Genomic_DNA"/>
</dbReference>
<feature type="non-terminal residue" evidence="1">
    <location>
        <position position="1"/>
    </location>
</feature>
<evidence type="ECO:0008006" key="3">
    <source>
        <dbReference type="Google" id="ProtNLM"/>
    </source>
</evidence>
<evidence type="ECO:0000313" key="1">
    <source>
        <dbReference type="EMBL" id="KIK77410.1"/>
    </source>
</evidence>
<feature type="non-terminal residue" evidence="1">
    <location>
        <position position="81"/>
    </location>
</feature>
<accession>A0A0D0DHC4</accession>
<dbReference type="AlphaFoldDB" id="A0A0D0DHC4"/>
<dbReference type="InParanoid" id="A0A0D0DHC4"/>
<dbReference type="Proteomes" id="UP000054538">
    <property type="component" value="Unassembled WGS sequence"/>
</dbReference>
<reference evidence="1 2" key="1">
    <citation type="submission" date="2014-04" db="EMBL/GenBank/DDBJ databases">
        <authorList>
            <consortium name="DOE Joint Genome Institute"/>
            <person name="Kuo A."/>
            <person name="Kohler A."/>
            <person name="Jargeat P."/>
            <person name="Nagy L.G."/>
            <person name="Floudas D."/>
            <person name="Copeland A."/>
            <person name="Barry K.W."/>
            <person name="Cichocki N."/>
            <person name="Veneault-Fourrey C."/>
            <person name="LaButti K."/>
            <person name="Lindquist E.A."/>
            <person name="Lipzen A."/>
            <person name="Lundell T."/>
            <person name="Morin E."/>
            <person name="Murat C."/>
            <person name="Sun H."/>
            <person name="Tunlid A."/>
            <person name="Henrissat B."/>
            <person name="Grigoriev I.V."/>
            <person name="Hibbett D.S."/>
            <person name="Martin F."/>
            <person name="Nordberg H.P."/>
            <person name="Cantor M.N."/>
            <person name="Hua S.X."/>
        </authorList>
    </citation>
    <scope>NUCLEOTIDE SEQUENCE [LARGE SCALE GENOMIC DNA]</scope>
    <source>
        <strain evidence="1 2">Ve08.2h10</strain>
    </source>
</reference>
<evidence type="ECO:0000313" key="2">
    <source>
        <dbReference type="Proteomes" id="UP000054538"/>
    </source>
</evidence>
<reference evidence="2" key="2">
    <citation type="submission" date="2015-01" db="EMBL/GenBank/DDBJ databases">
        <title>Evolutionary Origins and Diversification of the Mycorrhizal Mutualists.</title>
        <authorList>
            <consortium name="DOE Joint Genome Institute"/>
            <consortium name="Mycorrhizal Genomics Consortium"/>
            <person name="Kohler A."/>
            <person name="Kuo A."/>
            <person name="Nagy L.G."/>
            <person name="Floudas D."/>
            <person name="Copeland A."/>
            <person name="Barry K.W."/>
            <person name="Cichocki N."/>
            <person name="Veneault-Fourrey C."/>
            <person name="LaButti K."/>
            <person name="Lindquist E.A."/>
            <person name="Lipzen A."/>
            <person name="Lundell T."/>
            <person name="Morin E."/>
            <person name="Murat C."/>
            <person name="Riley R."/>
            <person name="Ohm R."/>
            <person name="Sun H."/>
            <person name="Tunlid A."/>
            <person name="Henrissat B."/>
            <person name="Grigoriev I.V."/>
            <person name="Hibbett D.S."/>
            <person name="Martin F."/>
        </authorList>
    </citation>
    <scope>NUCLEOTIDE SEQUENCE [LARGE SCALE GENOMIC DNA]</scope>
    <source>
        <strain evidence="2">Ve08.2h10</strain>
    </source>
</reference>
<proteinExistence type="predicted"/>
<keyword evidence="2" id="KW-1185">Reference proteome</keyword>
<protein>
    <recommendedName>
        <fullName evidence="3">Ubiquitin-like protease family profile domain-containing protein</fullName>
    </recommendedName>
</protein>
<name>A0A0D0DHC4_9AGAM</name>
<dbReference type="OrthoDB" id="2976051at2759"/>
<dbReference type="STRING" id="930991.A0A0D0DHC4"/>